<dbReference type="AlphaFoldDB" id="A4G9K9"/>
<proteinExistence type="inferred from homology"/>
<keyword evidence="5" id="KW-0998">Cell outer membrane</keyword>
<sequence>MTPSFFLRAATAKQYFSPVRKTVLHCALLACAFPAAWTAHAQTASSPFNEFMTAPGSAGLGFVTRVERSPYVGGGNRKDLLPLYLYEGERFFLHANRIGVKFAPDEDHRVDVFLRRRLEGFPEDEQPAALSGMAARSTGVDLGVTYRYNQPWGTLHASLLHDVSSVSDGNELALEYSYDWRSGRWALRPSVSVSMRDSKLNNYYYGVLAGEATAARPAYAPGSGTNVALNLYGSYNLTERWRLLGGVSVTALDSRIKDSPIVRKGLQPSFFVGASYDFGSYKEQLWADEKSPTYVRVLYGRAGADSCHLAKILTFKCADLDKTTPTSIAGVHVGKPFVEKLNGWPLDFVGYAGLVHHNDRNLQANGMQVDLFMKAFYYGFPWSHKVKTRLGWGLGVSYANRVPYTEASSQAARNRPTSRLLNYLDPTIDVSLGDLIGSRNLKETYVGVGVSHRSGIFGSSRLLGDVNGGSNYIYTYLEMKI</sequence>
<evidence type="ECO:0000313" key="8">
    <source>
        <dbReference type="Proteomes" id="UP000006697"/>
    </source>
</evidence>
<evidence type="ECO:0000313" key="7">
    <source>
        <dbReference type="EMBL" id="CAL63196.1"/>
    </source>
</evidence>
<evidence type="ECO:0000256" key="1">
    <source>
        <dbReference type="ARBA" id="ARBA00004442"/>
    </source>
</evidence>
<name>A4G9K9_HERAR</name>
<keyword evidence="8" id="KW-1185">Reference proteome</keyword>
<dbReference type="HOGENOM" id="CLU_643952_0_0_4"/>
<evidence type="ECO:0000256" key="4">
    <source>
        <dbReference type="ARBA" id="ARBA00023136"/>
    </source>
</evidence>
<evidence type="ECO:0000256" key="6">
    <source>
        <dbReference type="SAM" id="SignalP"/>
    </source>
</evidence>
<comment type="subcellular location">
    <subcellularLocation>
        <location evidence="1">Cell outer membrane</location>
    </subcellularLocation>
</comment>
<dbReference type="eggNOG" id="COG3713">
    <property type="taxonomic scope" value="Bacteria"/>
</dbReference>
<dbReference type="OrthoDB" id="8562138at2"/>
<comment type="similarity">
    <text evidence="2">Belongs to the MipA/OmpV family.</text>
</comment>
<organism evidence="7 8">
    <name type="scientific">Herminiimonas arsenicoxydans</name>
    <dbReference type="NCBI Taxonomy" id="204773"/>
    <lineage>
        <taxon>Bacteria</taxon>
        <taxon>Pseudomonadati</taxon>
        <taxon>Pseudomonadota</taxon>
        <taxon>Betaproteobacteria</taxon>
        <taxon>Burkholderiales</taxon>
        <taxon>Oxalobacteraceae</taxon>
        <taxon>Herminiimonas</taxon>
    </lineage>
</organism>
<dbReference type="GO" id="GO:0009279">
    <property type="term" value="C:cell outer membrane"/>
    <property type="evidence" value="ECO:0007669"/>
    <property type="project" value="UniProtKB-SubCell"/>
</dbReference>
<keyword evidence="4" id="KW-0472">Membrane</keyword>
<dbReference type="PANTHER" id="PTHR38776">
    <property type="entry name" value="MLTA-INTERACTING PROTEIN-RELATED"/>
    <property type="match status" value="1"/>
</dbReference>
<evidence type="ECO:0000256" key="2">
    <source>
        <dbReference type="ARBA" id="ARBA00005722"/>
    </source>
</evidence>
<dbReference type="STRING" id="204773.HEAR3087"/>
<dbReference type="InterPro" id="IPR010583">
    <property type="entry name" value="MipA"/>
</dbReference>
<evidence type="ECO:0008006" key="9">
    <source>
        <dbReference type="Google" id="ProtNLM"/>
    </source>
</evidence>
<reference evidence="7 8" key="1">
    <citation type="journal article" date="2007" name="PLoS Genet.">
        <title>A tale of two oxidation states: bacterial colonization of arsenic-rich environments.</title>
        <authorList>
            <person name="Muller D."/>
            <person name="Medigue C."/>
            <person name="Koechler S."/>
            <person name="Barbe V."/>
            <person name="Barakat M."/>
            <person name="Talla E."/>
            <person name="Bonnefoy V."/>
            <person name="Krin E."/>
            <person name="Arsene-Ploetze F."/>
            <person name="Carapito C."/>
            <person name="Chandler M."/>
            <person name="Cournoyer B."/>
            <person name="Cruveiller S."/>
            <person name="Dossat C."/>
            <person name="Duval S."/>
            <person name="Heymann M."/>
            <person name="Leize E."/>
            <person name="Lieutaud A."/>
            <person name="Lievremont D."/>
            <person name="Makita Y."/>
            <person name="Mangenot S."/>
            <person name="Nitschke W."/>
            <person name="Ortet P."/>
            <person name="Perdrial N."/>
            <person name="Schoepp B."/>
            <person name="Siguier N."/>
            <person name="Simeonova D.D."/>
            <person name="Rouy Z."/>
            <person name="Segurens B."/>
            <person name="Turlin E."/>
            <person name="Vallenet D."/>
            <person name="Van Dorsselaer A."/>
            <person name="Weiss S."/>
            <person name="Weissenbach J."/>
            <person name="Lett M.C."/>
            <person name="Danchin A."/>
            <person name="Bertin P.N."/>
        </authorList>
    </citation>
    <scope>NUCLEOTIDE SEQUENCE [LARGE SCALE GENOMIC DNA]</scope>
    <source>
        <strain evidence="8">ULPAs1</strain>
    </source>
</reference>
<gene>
    <name evidence="7" type="ordered locus">HEAR3087</name>
</gene>
<dbReference type="PANTHER" id="PTHR38776:SF1">
    <property type="entry name" value="MLTA-INTERACTING PROTEIN-RELATED"/>
    <property type="match status" value="1"/>
</dbReference>
<evidence type="ECO:0000256" key="3">
    <source>
        <dbReference type="ARBA" id="ARBA00022729"/>
    </source>
</evidence>
<evidence type="ECO:0000256" key="5">
    <source>
        <dbReference type="ARBA" id="ARBA00023237"/>
    </source>
</evidence>
<protein>
    <recommendedName>
        <fullName evidence="9">MipA/OmpV family protein</fullName>
    </recommendedName>
</protein>
<dbReference type="KEGG" id="har:HEAR3087"/>
<feature type="signal peptide" evidence="6">
    <location>
        <begin position="1"/>
        <end position="41"/>
    </location>
</feature>
<dbReference type="EMBL" id="CU207211">
    <property type="protein sequence ID" value="CAL63196.1"/>
    <property type="molecule type" value="Genomic_DNA"/>
</dbReference>
<feature type="chain" id="PRO_5002668105" description="MipA/OmpV family protein" evidence="6">
    <location>
        <begin position="42"/>
        <end position="481"/>
    </location>
</feature>
<accession>A4G9K9</accession>
<dbReference type="Pfam" id="PF06629">
    <property type="entry name" value="MipA"/>
    <property type="match status" value="1"/>
</dbReference>
<keyword evidence="3 6" id="KW-0732">Signal</keyword>
<dbReference type="Proteomes" id="UP000006697">
    <property type="component" value="Chromosome"/>
</dbReference>